<dbReference type="RefSeq" id="WP_281735372.1">
    <property type="nucleotide sequence ID" value="NZ_JAKETQ010000001.1"/>
</dbReference>
<evidence type="ECO:0000256" key="1">
    <source>
        <dbReference type="SAM" id="MobiDB-lite"/>
    </source>
</evidence>
<keyword evidence="3" id="KW-1185">Reference proteome</keyword>
<dbReference type="Proteomes" id="UP001156140">
    <property type="component" value="Unassembled WGS sequence"/>
</dbReference>
<feature type="region of interest" description="Disordered" evidence="1">
    <location>
        <begin position="96"/>
        <end position="124"/>
    </location>
</feature>
<name>A0AA41QKG6_9HYPH</name>
<evidence type="ECO:0000313" key="3">
    <source>
        <dbReference type="Proteomes" id="UP001156140"/>
    </source>
</evidence>
<dbReference type="AlphaFoldDB" id="A0AA41QKG6"/>
<protein>
    <submittedName>
        <fullName evidence="2">Uncharacterized protein</fullName>
    </submittedName>
</protein>
<organism evidence="2 3">
    <name type="scientific">Paradevosia shaoguanensis</name>
    <dbReference type="NCBI Taxonomy" id="1335043"/>
    <lineage>
        <taxon>Bacteria</taxon>
        <taxon>Pseudomonadati</taxon>
        <taxon>Pseudomonadota</taxon>
        <taxon>Alphaproteobacteria</taxon>
        <taxon>Hyphomicrobiales</taxon>
        <taxon>Devosiaceae</taxon>
        <taxon>Paradevosia</taxon>
    </lineage>
</organism>
<proteinExistence type="predicted"/>
<accession>A0AA41QKG6</accession>
<sequence>MATLPSTGANAPGKSYPHSFPIEPPRLIGGLIQHPLVSASTQVKILEVVDDTGSASVADIIAELPDHPDPVSAILVMVELRILVLEVDGVVDANTVVRRADPEPDPEDQGGRPAAPGGGSGAAASGSIISDFSVGGDTLPAPIIPDGLTRLDVAAFAPNVVVGSGAERRAFGHRVELRRPGVYALIGPSGIYIGTGGDVGQRVAIGQQPIGDIETVVVITDGNGSLGEDDARACERMLWARVADARERVLINGLPDGASVDAQRYSELEAFLGSACLALRHSGVLFTAGSARSVLAGPRQEPGRVGSLRQFNEIPPGEVLELTFGAGLVALAARQSETRWILLQGSDVRTDTVASANATTRYLRAAWRHVGLLEMAPDGRSLVATRDLIFRSCGGLTQFCTGSKGRTLESWKAIAPDGGFDPETPALIAA</sequence>
<evidence type="ECO:0000313" key="2">
    <source>
        <dbReference type="EMBL" id="MCI0126532.1"/>
    </source>
</evidence>
<comment type="caution">
    <text evidence="2">The sequence shown here is derived from an EMBL/GenBank/DDBJ whole genome shotgun (WGS) entry which is preliminary data.</text>
</comment>
<dbReference type="EMBL" id="JALAZD010000001">
    <property type="protein sequence ID" value="MCI0126532.1"/>
    <property type="molecule type" value="Genomic_DNA"/>
</dbReference>
<gene>
    <name evidence="2" type="ORF">ML536_06795</name>
</gene>
<reference evidence="2" key="1">
    <citation type="submission" date="2022-03" db="EMBL/GenBank/DDBJ databases">
        <title>The complete genome sequence of a Methyloterrigena soli.</title>
        <authorList>
            <person name="Zi Z."/>
        </authorList>
    </citation>
    <scope>NUCLEOTIDE SEQUENCE</scope>
    <source>
        <strain evidence="2">M48</strain>
    </source>
</reference>